<dbReference type="Pfam" id="PF00702">
    <property type="entry name" value="Hydrolase"/>
    <property type="match status" value="1"/>
</dbReference>
<dbReference type="SUPFAM" id="SSF56784">
    <property type="entry name" value="HAD-like"/>
    <property type="match status" value="1"/>
</dbReference>
<accession>A0A376KFE9</accession>
<dbReference type="InterPro" id="IPR006439">
    <property type="entry name" value="HAD-SF_hydro_IA"/>
</dbReference>
<dbReference type="InterPro" id="IPR023198">
    <property type="entry name" value="PGP-like_dom2"/>
</dbReference>
<keyword evidence="2" id="KW-0460">Magnesium</keyword>
<evidence type="ECO:0000313" key="4">
    <source>
        <dbReference type="EMBL" id="NAG22625.1"/>
    </source>
</evidence>
<proteinExistence type="predicted"/>
<name>A0A376KFE9_ECOLX</name>
<dbReference type="GO" id="GO:0016787">
    <property type="term" value="F:hydrolase activity"/>
    <property type="evidence" value="ECO:0007669"/>
    <property type="project" value="UniProtKB-KW"/>
</dbReference>
<reference evidence="5" key="2">
    <citation type="submission" date="2024-03" db="EMBL/GenBank/DDBJ databases">
        <title>Epithelial relay of microbial signals coordinates intestinal macrophage supported barrier repair.</title>
        <authorList>
            <person name="Tsai M.T."/>
        </authorList>
    </citation>
    <scope>NUCLEOTIDE SEQUENCE</scope>
    <source>
        <strain evidence="5">MS 21-1</strain>
    </source>
</reference>
<evidence type="ECO:0000256" key="2">
    <source>
        <dbReference type="ARBA" id="ARBA00022842"/>
    </source>
</evidence>
<dbReference type="Gene3D" id="1.10.150.240">
    <property type="entry name" value="Putative phosphatase, domain 2"/>
    <property type="match status" value="1"/>
</dbReference>
<dbReference type="NCBIfam" id="TIGR01549">
    <property type="entry name" value="HAD-SF-IA-v1"/>
    <property type="match status" value="1"/>
</dbReference>
<dbReference type="InterPro" id="IPR036412">
    <property type="entry name" value="HAD-like_sf"/>
</dbReference>
<gene>
    <name evidence="3" type="ORF">GKF66_24810</name>
    <name evidence="4" type="ORF">GUC01_27245</name>
    <name evidence="5" type="ORF">V9Z47_01405</name>
</gene>
<dbReference type="PRINTS" id="PR00413">
    <property type="entry name" value="HADHALOGNASE"/>
</dbReference>
<dbReference type="GO" id="GO:0046872">
    <property type="term" value="F:metal ion binding"/>
    <property type="evidence" value="ECO:0007669"/>
    <property type="project" value="UniProtKB-KW"/>
</dbReference>
<evidence type="ECO:0000313" key="6">
    <source>
        <dbReference type="Proteomes" id="UP000438958"/>
    </source>
</evidence>
<dbReference type="RefSeq" id="WP_000457062.1">
    <property type="nucleotide sequence ID" value="NZ_BFLC01000080.1"/>
</dbReference>
<dbReference type="InterPro" id="IPR023214">
    <property type="entry name" value="HAD_sf"/>
</dbReference>
<keyword evidence="1" id="KW-0479">Metal-binding</keyword>
<dbReference type="SFLD" id="SFLDG01129">
    <property type="entry name" value="C1.5:_HAD__Beta-PGM__Phosphata"/>
    <property type="match status" value="1"/>
</dbReference>
<keyword evidence="3" id="KW-0378">Hydrolase</keyword>
<dbReference type="NCBIfam" id="TIGR01509">
    <property type="entry name" value="HAD-SF-IA-v3"/>
    <property type="match status" value="1"/>
</dbReference>
<dbReference type="Proteomes" id="UP000475070">
    <property type="component" value="Unassembled WGS sequence"/>
</dbReference>
<dbReference type="Gene3D" id="3.40.50.1000">
    <property type="entry name" value="HAD superfamily/HAD-like"/>
    <property type="match status" value="1"/>
</dbReference>
<dbReference type="PANTHER" id="PTHR18901:SF38">
    <property type="entry name" value="PSEUDOURIDINE-5'-PHOSPHATASE"/>
    <property type="match status" value="1"/>
</dbReference>
<evidence type="ECO:0000313" key="7">
    <source>
        <dbReference type="Proteomes" id="UP000475070"/>
    </source>
</evidence>
<dbReference type="SFLD" id="SFLDS00003">
    <property type="entry name" value="Haloacid_Dehalogenase"/>
    <property type="match status" value="1"/>
</dbReference>
<organism evidence="3 6">
    <name type="scientific">Escherichia coli</name>
    <dbReference type="NCBI Taxonomy" id="562"/>
    <lineage>
        <taxon>Bacteria</taxon>
        <taxon>Pseudomonadati</taxon>
        <taxon>Pseudomonadota</taxon>
        <taxon>Gammaproteobacteria</taxon>
        <taxon>Enterobacterales</taxon>
        <taxon>Enterobacteriaceae</taxon>
        <taxon>Escherichia</taxon>
    </lineage>
</organism>
<evidence type="ECO:0000256" key="1">
    <source>
        <dbReference type="ARBA" id="ARBA00022723"/>
    </source>
</evidence>
<dbReference type="Proteomes" id="UP000438958">
    <property type="component" value="Unassembled WGS sequence"/>
</dbReference>
<dbReference type="EMBL" id="WKUE01000080">
    <property type="protein sequence ID" value="MSI71949.1"/>
    <property type="molecule type" value="Genomic_DNA"/>
</dbReference>
<protein>
    <submittedName>
        <fullName evidence="3">HAD-IA family hydrolase</fullName>
    </submittedName>
</protein>
<dbReference type="EMBL" id="CP146670">
    <property type="protein sequence ID" value="WWX71772.1"/>
    <property type="molecule type" value="Genomic_DNA"/>
</dbReference>
<reference evidence="6 7" key="1">
    <citation type="journal article" date="2019" name="Nat. Med.">
        <title>A library of human gut bacterial isolates paired with longitudinal multiomics data enables mechanistic microbiome research.</title>
        <authorList>
            <person name="Poyet M."/>
            <person name="Groussin M."/>
            <person name="Gibbons S.M."/>
            <person name="Avila-Pacheco J."/>
            <person name="Jiang X."/>
            <person name="Kearney S.M."/>
            <person name="Perrotta A.R."/>
            <person name="Berdy B."/>
            <person name="Zhao S."/>
            <person name="Lieberman T.D."/>
            <person name="Swanson P.K."/>
            <person name="Smith M."/>
            <person name="Roesemann S."/>
            <person name="Alexander J.E."/>
            <person name="Rich S.A."/>
            <person name="Livny J."/>
            <person name="Vlamakis H."/>
            <person name="Clish C."/>
            <person name="Bullock K."/>
            <person name="Deik A."/>
            <person name="Scott J."/>
            <person name="Pierce K.A."/>
            <person name="Xavier R.J."/>
            <person name="Alm E.J."/>
        </authorList>
    </citation>
    <scope>NUCLEOTIDE SEQUENCE [LARGE SCALE GENOMIC DNA]</scope>
    <source>
        <strain evidence="4 7">BIOML-A112</strain>
        <strain evidence="3 6">BIOML-A382</strain>
    </source>
</reference>
<sequence>MFAAVIFDMDGVLVDSEPVWREVECEYYFRNYGLSLQREDFDPFTGMPVTIFLRKLHQRHSLPDNNLRQVHDAIVEEVARRIRLKPAPLPGVYELLNHLHQHNIPLAVASSSPQRQIDNVLSTLNMRHYFSVVISAEGLAQGKPHPEIFLTAALMTGQEPEFCLVIEDSLNGVVAAKAAGMQVIALPAEHQQDDPRFTLADGKVTSHWQILERVFA</sequence>
<evidence type="ECO:0000313" key="5">
    <source>
        <dbReference type="EMBL" id="WWX71772.1"/>
    </source>
</evidence>
<dbReference type="SFLD" id="SFLDG01135">
    <property type="entry name" value="C1.5.6:_HAD__Beta-PGM__Phospha"/>
    <property type="match status" value="1"/>
</dbReference>
<dbReference type="PANTHER" id="PTHR18901">
    <property type="entry name" value="2-DEOXYGLUCOSE-6-PHOSPHATE PHOSPHATASE 2"/>
    <property type="match status" value="1"/>
</dbReference>
<dbReference type="Proteomes" id="UP001383096">
    <property type="component" value="Chromosome"/>
</dbReference>
<dbReference type="AlphaFoldDB" id="A0A376KFE9"/>
<evidence type="ECO:0000313" key="3">
    <source>
        <dbReference type="EMBL" id="MSI71949.1"/>
    </source>
</evidence>
<dbReference type="EMBL" id="WXKQ01000180">
    <property type="protein sequence ID" value="NAG22625.1"/>
    <property type="molecule type" value="Genomic_DNA"/>
</dbReference>